<dbReference type="RefSeq" id="WP_067278894.1">
    <property type="nucleotide sequence ID" value="NZ_LZJW01000132.1"/>
</dbReference>
<dbReference type="Gene3D" id="3.30.530.20">
    <property type="match status" value="1"/>
</dbReference>
<sequence>MSYLDFAKEQVLGAVKTVAGARPRHATGQTVTIACPVERIEQFWRDPEQMSVVLGDIAEVERRGPERYSWRSLTGPKVLWESELVPEPEGLRFVGTRDKNQITVGYRPAPGKLGTEVTLRVSAPAPGLLAGAATFKALYRLRALMQTGEVPTIRNNPSARKSAR</sequence>
<dbReference type="SUPFAM" id="SSF55961">
    <property type="entry name" value="Bet v1-like"/>
    <property type="match status" value="1"/>
</dbReference>
<dbReference type="Proteomes" id="UP000092207">
    <property type="component" value="Unassembled WGS sequence"/>
</dbReference>
<comment type="caution">
    <text evidence="1">The sequence shown here is derived from an EMBL/GenBank/DDBJ whole genome shotgun (WGS) entry which is preliminary data.</text>
</comment>
<evidence type="ECO:0000313" key="2">
    <source>
        <dbReference type="Proteomes" id="UP000092207"/>
    </source>
</evidence>
<evidence type="ECO:0000313" key="1">
    <source>
        <dbReference type="EMBL" id="OBI07688.1"/>
    </source>
</evidence>
<dbReference type="EMBL" id="LZJY01000090">
    <property type="protein sequence ID" value="OBI07688.1"/>
    <property type="molecule type" value="Genomic_DNA"/>
</dbReference>
<dbReference type="InterPro" id="IPR023393">
    <property type="entry name" value="START-like_dom_sf"/>
</dbReference>
<protein>
    <recommendedName>
        <fullName evidence="3">Cyclase</fullName>
    </recommendedName>
</protein>
<name>A0A1A2W4B4_MYCSC</name>
<evidence type="ECO:0008006" key="3">
    <source>
        <dbReference type="Google" id="ProtNLM"/>
    </source>
</evidence>
<gene>
    <name evidence="1" type="ORF">A5679_00485</name>
</gene>
<dbReference type="AlphaFoldDB" id="A0A1A2W4B4"/>
<organism evidence="1 2">
    <name type="scientific">Mycobacterium scrofulaceum</name>
    <dbReference type="NCBI Taxonomy" id="1783"/>
    <lineage>
        <taxon>Bacteria</taxon>
        <taxon>Bacillati</taxon>
        <taxon>Actinomycetota</taxon>
        <taxon>Actinomycetes</taxon>
        <taxon>Mycobacteriales</taxon>
        <taxon>Mycobacteriaceae</taxon>
        <taxon>Mycobacterium</taxon>
    </lineage>
</organism>
<accession>A0A1A2W4B4</accession>
<proteinExistence type="predicted"/>
<dbReference type="OrthoDB" id="9797595at2"/>
<reference evidence="1 2" key="1">
    <citation type="submission" date="2016-06" db="EMBL/GenBank/DDBJ databases">
        <authorList>
            <person name="Kjaerup R.B."/>
            <person name="Dalgaard T.S."/>
            <person name="Juul-Madsen H.R."/>
        </authorList>
    </citation>
    <scope>NUCLEOTIDE SEQUENCE [LARGE SCALE GENOMIC DNA]</scope>
    <source>
        <strain evidence="1 2">E2838</strain>
    </source>
</reference>